<dbReference type="InterPro" id="IPR016054">
    <property type="entry name" value="LY6_UPA_recep-like"/>
</dbReference>
<evidence type="ECO:0000256" key="2">
    <source>
        <dbReference type="ARBA" id="ARBA00022525"/>
    </source>
</evidence>
<dbReference type="InterPro" id="IPR050918">
    <property type="entry name" value="CNF-like_PLA2_Inhibitor"/>
</dbReference>
<gene>
    <name evidence="4" type="ORF">XELAEV_18036259mg</name>
</gene>
<dbReference type="SUPFAM" id="SSF57302">
    <property type="entry name" value="Snake toxin-like"/>
    <property type="match status" value="2"/>
</dbReference>
<feature type="domain" description="UPAR/Ly6" evidence="3">
    <location>
        <begin position="137"/>
        <end position="196"/>
    </location>
</feature>
<evidence type="ECO:0000313" key="4">
    <source>
        <dbReference type="EMBL" id="OCT73279.1"/>
    </source>
</evidence>
<dbReference type="OMA" id="SSECEPA"/>
<dbReference type="InterPro" id="IPR045860">
    <property type="entry name" value="Snake_toxin-like_sf"/>
</dbReference>
<dbReference type="Proteomes" id="UP000694892">
    <property type="component" value="Chromosome 7L"/>
</dbReference>
<evidence type="ECO:0000313" key="5">
    <source>
        <dbReference type="Proteomes" id="UP000694892"/>
    </source>
</evidence>
<comment type="subcellular location">
    <subcellularLocation>
        <location evidence="1">Secreted</location>
    </subcellularLocation>
</comment>
<proteinExistence type="predicted"/>
<dbReference type="EMBL" id="CM004478">
    <property type="protein sequence ID" value="OCT73279.1"/>
    <property type="molecule type" value="Genomic_DNA"/>
</dbReference>
<reference evidence="5" key="1">
    <citation type="journal article" date="2016" name="Nature">
        <title>Genome evolution in the allotetraploid frog Xenopus laevis.</title>
        <authorList>
            <person name="Session A.M."/>
            <person name="Uno Y."/>
            <person name="Kwon T."/>
            <person name="Chapman J.A."/>
            <person name="Toyoda A."/>
            <person name="Takahashi S."/>
            <person name="Fukui A."/>
            <person name="Hikosaka A."/>
            <person name="Suzuki A."/>
            <person name="Kondo M."/>
            <person name="van Heeringen S.J."/>
            <person name="Quigley I."/>
            <person name="Heinz S."/>
            <person name="Ogino H."/>
            <person name="Ochi H."/>
            <person name="Hellsten U."/>
            <person name="Lyons J.B."/>
            <person name="Simakov O."/>
            <person name="Putnam N."/>
            <person name="Stites J."/>
            <person name="Kuroki Y."/>
            <person name="Tanaka T."/>
            <person name="Michiue T."/>
            <person name="Watanabe M."/>
            <person name="Bogdanovic O."/>
            <person name="Lister R."/>
            <person name="Georgiou G."/>
            <person name="Paranjpe S.S."/>
            <person name="van Kruijsbergen I."/>
            <person name="Shu S."/>
            <person name="Carlson J."/>
            <person name="Kinoshita T."/>
            <person name="Ohta Y."/>
            <person name="Mawaribuchi S."/>
            <person name="Jenkins J."/>
            <person name="Grimwood J."/>
            <person name="Schmutz J."/>
            <person name="Mitros T."/>
            <person name="Mozaffari S.V."/>
            <person name="Suzuki Y."/>
            <person name="Haramoto Y."/>
            <person name="Yamamoto T.S."/>
            <person name="Takagi C."/>
            <person name="Heald R."/>
            <person name="Miller K."/>
            <person name="Haudenschild C."/>
            <person name="Kitzman J."/>
            <person name="Nakayama T."/>
            <person name="Izutsu Y."/>
            <person name="Robert J."/>
            <person name="Fortriede J."/>
            <person name="Burns K."/>
            <person name="Lotay V."/>
            <person name="Karimi K."/>
            <person name="Yasuoka Y."/>
            <person name="Dichmann D.S."/>
            <person name="Flajnik M.F."/>
            <person name="Houston D.W."/>
            <person name="Shendure J."/>
            <person name="DuPasquier L."/>
            <person name="Vize P.D."/>
            <person name="Zorn A.M."/>
            <person name="Ito M."/>
            <person name="Marcotte E.M."/>
            <person name="Wallingford J.B."/>
            <person name="Ito Y."/>
            <person name="Asashima M."/>
            <person name="Ueno N."/>
            <person name="Matsuda Y."/>
            <person name="Veenstra G.J."/>
            <person name="Fujiyama A."/>
            <person name="Harland R.M."/>
            <person name="Taira M."/>
            <person name="Rokhsar D.S."/>
        </authorList>
    </citation>
    <scope>NUCLEOTIDE SEQUENCE [LARGE SCALE GENOMIC DNA]</scope>
    <source>
        <strain evidence="5">J</strain>
    </source>
</reference>
<keyword evidence="2" id="KW-0964">Secreted</keyword>
<evidence type="ECO:0000259" key="3">
    <source>
        <dbReference type="Pfam" id="PF00021"/>
    </source>
</evidence>
<dbReference type="GO" id="GO:0005576">
    <property type="term" value="C:extracellular region"/>
    <property type="evidence" value="ECO:0007669"/>
    <property type="project" value="UniProtKB-SubCell"/>
</dbReference>
<evidence type="ECO:0000256" key="1">
    <source>
        <dbReference type="ARBA" id="ARBA00004613"/>
    </source>
</evidence>
<feature type="domain" description="UPAR/Ly6" evidence="3">
    <location>
        <begin position="52"/>
        <end position="128"/>
    </location>
</feature>
<dbReference type="PANTHER" id="PTHR20914:SF25">
    <property type="entry name" value="PHOSPHOLIPASE A2 INHIBITOR AND LY6_PLAUR DOMAIN-CONTAINING PROTEIN"/>
    <property type="match status" value="1"/>
</dbReference>
<sequence>MKNTTNFEVFFGYFNHRMGYFDLRLRPSTSIRTIRTKNRLTIRPFDSRRYCLTCYQCNTDKFNRCLGRLVKCPENYICFSGFLQKETNYPLLIERKCAPTSMCNQSLSFFNGIKIKHSSSCCSTENCDPSPTNEGNGLFCPSCSTEFSSECEPAKTIQCTGKEDSCFSVFTLHTISYDVHEDLTARGCVSSNLCNTYLEGTMAPGFLNDKKVKCAGSAISSNRIHLLTLCVLFLFSCK</sequence>
<protein>
    <recommendedName>
        <fullName evidence="3">UPAR/Ly6 domain-containing protein</fullName>
    </recommendedName>
</protein>
<organism evidence="4 5">
    <name type="scientific">Xenopus laevis</name>
    <name type="common">African clawed frog</name>
    <dbReference type="NCBI Taxonomy" id="8355"/>
    <lineage>
        <taxon>Eukaryota</taxon>
        <taxon>Metazoa</taxon>
        <taxon>Chordata</taxon>
        <taxon>Craniata</taxon>
        <taxon>Vertebrata</taxon>
        <taxon>Euteleostomi</taxon>
        <taxon>Amphibia</taxon>
        <taxon>Batrachia</taxon>
        <taxon>Anura</taxon>
        <taxon>Pipoidea</taxon>
        <taxon>Pipidae</taxon>
        <taxon>Xenopodinae</taxon>
        <taxon>Xenopus</taxon>
        <taxon>Xenopus</taxon>
    </lineage>
</organism>
<dbReference type="Gene3D" id="2.10.60.10">
    <property type="entry name" value="CD59"/>
    <property type="match status" value="2"/>
</dbReference>
<name>A0A974HCU0_XENLA</name>
<accession>A0A974HCU0</accession>
<dbReference type="CDD" id="cd23572">
    <property type="entry name" value="TFP_LU_ECD_PINLYP_rpt2"/>
    <property type="match status" value="1"/>
</dbReference>
<dbReference type="PANTHER" id="PTHR20914">
    <property type="entry name" value="LY6/PLAUR DOMAIN-CONTAINING PROTEIN 8"/>
    <property type="match status" value="1"/>
</dbReference>
<dbReference type="AlphaFoldDB" id="A0A974HCU0"/>
<dbReference type="Pfam" id="PF00021">
    <property type="entry name" value="UPAR_LY6"/>
    <property type="match status" value="2"/>
</dbReference>